<name>D5BYF6_NITHN</name>
<dbReference type="STRING" id="472759.Nhal_0966"/>
<gene>
    <name evidence="1" type="ordered locus">Nhal_0966</name>
</gene>
<sequence>MTNNEHIQQFLSEGITEARKRNFHLLEDSYCAVHLAKKCAELQAQQSRLAPYHEARNLQQWMWEKPVLARDALAHLHIEQLAELAANPTLFGYYILGQLHEIMTDNEEPDQKVEDLHDPVNGYRLDELGVG</sequence>
<dbReference type="RefSeq" id="WP_013032031.1">
    <property type="nucleotide sequence ID" value="NC_013960.1"/>
</dbReference>
<organism evidence="1 2">
    <name type="scientific">Nitrosococcus halophilus (strain Nc4)</name>
    <dbReference type="NCBI Taxonomy" id="472759"/>
    <lineage>
        <taxon>Bacteria</taxon>
        <taxon>Pseudomonadati</taxon>
        <taxon>Pseudomonadota</taxon>
        <taxon>Gammaproteobacteria</taxon>
        <taxon>Chromatiales</taxon>
        <taxon>Chromatiaceae</taxon>
        <taxon>Nitrosococcus</taxon>
    </lineage>
</organism>
<accession>D5BYF6</accession>
<proteinExistence type="predicted"/>
<dbReference type="AlphaFoldDB" id="D5BYF6"/>
<dbReference type="KEGG" id="nhl:Nhal_0966"/>
<keyword evidence="2" id="KW-1185">Reference proteome</keyword>
<dbReference type="HOGENOM" id="CLU_1925369_0_0_6"/>
<protein>
    <submittedName>
        <fullName evidence="1">Uncharacterized protein</fullName>
    </submittedName>
</protein>
<evidence type="ECO:0000313" key="2">
    <source>
        <dbReference type="Proteomes" id="UP000001844"/>
    </source>
</evidence>
<dbReference type="EMBL" id="CP001798">
    <property type="protein sequence ID" value="ADE14139.1"/>
    <property type="molecule type" value="Genomic_DNA"/>
</dbReference>
<reference evidence="2" key="1">
    <citation type="submission" date="2010-04" db="EMBL/GenBank/DDBJ databases">
        <title>Complete genome sequence of Nitrosococcus halophilus Nc4, a salt-adapted, aerobic obligate ammonia-oxidizing sulfur purple bacterium.</title>
        <authorList>
            <consortium name="US DOE Joint Genome Institute"/>
            <person name="Campbell M.A."/>
            <person name="Malfatti S.A."/>
            <person name="Chain P.S.G."/>
            <person name="Heidelberg J.F."/>
            <person name="Ward B.B."/>
            <person name="Klotz M.G."/>
        </authorList>
    </citation>
    <scope>NUCLEOTIDE SEQUENCE [LARGE SCALE GENOMIC DNA]</scope>
    <source>
        <strain evidence="2">Nc4</strain>
    </source>
</reference>
<dbReference type="Proteomes" id="UP000001844">
    <property type="component" value="Chromosome"/>
</dbReference>
<evidence type="ECO:0000313" key="1">
    <source>
        <dbReference type="EMBL" id="ADE14139.1"/>
    </source>
</evidence>